<keyword evidence="3" id="KW-0949">S-adenosyl-L-methionine</keyword>
<dbReference type="GO" id="GO:0032259">
    <property type="term" value="P:methylation"/>
    <property type="evidence" value="ECO:0007669"/>
    <property type="project" value="UniProtKB-KW"/>
</dbReference>
<dbReference type="CDD" id="cd02440">
    <property type="entry name" value="AdoMet_MTases"/>
    <property type="match status" value="1"/>
</dbReference>
<evidence type="ECO:0000256" key="4">
    <source>
        <dbReference type="PIRSR" id="PIRSR005739-1"/>
    </source>
</evidence>
<evidence type="ECO:0000256" key="3">
    <source>
        <dbReference type="ARBA" id="ARBA00022691"/>
    </source>
</evidence>
<dbReference type="EMBL" id="VFQC01000001">
    <property type="protein sequence ID" value="TQN31552.1"/>
    <property type="molecule type" value="Genomic_DNA"/>
</dbReference>
<dbReference type="Gene3D" id="1.10.287.1350">
    <property type="match status" value="1"/>
</dbReference>
<dbReference type="Gene3D" id="1.10.10.10">
    <property type="entry name" value="Winged helix-like DNA-binding domain superfamily/Winged helix DNA-binding domain"/>
    <property type="match status" value="1"/>
</dbReference>
<keyword evidence="1 7" id="KW-0489">Methyltransferase</keyword>
<protein>
    <submittedName>
        <fullName evidence="7">O-methyltransferase</fullName>
    </submittedName>
</protein>
<dbReference type="InterPro" id="IPR036388">
    <property type="entry name" value="WH-like_DNA-bd_sf"/>
</dbReference>
<proteinExistence type="predicted"/>
<evidence type="ECO:0000313" key="8">
    <source>
        <dbReference type="Proteomes" id="UP000317422"/>
    </source>
</evidence>
<dbReference type="PANTHER" id="PTHR43712:SF2">
    <property type="entry name" value="O-METHYLTRANSFERASE CICE"/>
    <property type="match status" value="1"/>
</dbReference>
<dbReference type="InterPro" id="IPR029063">
    <property type="entry name" value="SAM-dependent_MTases_sf"/>
</dbReference>
<evidence type="ECO:0000259" key="6">
    <source>
        <dbReference type="Pfam" id="PF08100"/>
    </source>
</evidence>
<evidence type="ECO:0000313" key="7">
    <source>
        <dbReference type="EMBL" id="TQN31552.1"/>
    </source>
</evidence>
<keyword evidence="8" id="KW-1185">Reference proteome</keyword>
<name>A0A543NI84_9ACTN</name>
<dbReference type="SUPFAM" id="SSF53335">
    <property type="entry name" value="S-adenosyl-L-methionine-dependent methyltransferases"/>
    <property type="match status" value="1"/>
</dbReference>
<evidence type="ECO:0000256" key="1">
    <source>
        <dbReference type="ARBA" id="ARBA00022603"/>
    </source>
</evidence>
<dbReference type="Pfam" id="PF08100">
    <property type="entry name" value="Dimerisation"/>
    <property type="match status" value="1"/>
</dbReference>
<dbReference type="Proteomes" id="UP000317422">
    <property type="component" value="Unassembled WGS sequence"/>
</dbReference>
<dbReference type="GO" id="GO:0008171">
    <property type="term" value="F:O-methyltransferase activity"/>
    <property type="evidence" value="ECO:0007669"/>
    <property type="project" value="InterPro"/>
</dbReference>
<dbReference type="InterPro" id="IPR001077">
    <property type="entry name" value="COMT_C"/>
</dbReference>
<dbReference type="PIRSF" id="PIRSF005739">
    <property type="entry name" value="O-mtase"/>
    <property type="match status" value="1"/>
</dbReference>
<dbReference type="GO" id="GO:0046983">
    <property type="term" value="F:protein dimerization activity"/>
    <property type="evidence" value="ECO:0007669"/>
    <property type="project" value="InterPro"/>
</dbReference>
<feature type="active site" description="Proton acceptor" evidence="4">
    <location>
        <position position="245"/>
    </location>
</feature>
<organism evidence="7 8">
    <name type="scientific">Haloactinospora alba</name>
    <dbReference type="NCBI Taxonomy" id="405555"/>
    <lineage>
        <taxon>Bacteria</taxon>
        <taxon>Bacillati</taxon>
        <taxon>Actinomycetota</taxon>
        <taxon>Actinomycetes</taxon>
        <taxon>Streptosporangiales</taxon>
        <taxon>Nocardiopsidaceae</taxon>
        <taxon>Haloactinospora</taxon>
    </lineage>
</organism>
<dbReference type="InterPro" id="IPR012967">
    <property type="entry name" value="COMT_dimerisation"/>
</dbReference>
<dbReference type="SUPFAM" id="SSF46785">
    <property type="entry name" value="Winged helix' DNA-binding domain"/>
    <property type="match status" value="1"/>
</dbReference>
<comment type="caution">
    <text evidence="7">The sequence shown here is derived from an EMBL/GenBank/DDBJ whole genome shotgun (WGS) entry which is preliminary data.</text>
</comment>
<dbReference type="Gene3D" id="3.40.50.150">
    <property type="entry name" value="Vaccinia Virus protein VP39"/>
    <property type="match status" value="1"/>
</dbReference>
<reference evidence="7 8" key="1">
    <citation type="submission" date="2019-06" db="EMBL/GenBank/DDBJ databases">
        <title>Sequencing the genomes of 1000 actinobacteria strains.</title>
        <authorList>
            <person name="Klenk H.-P."/>
        </authorList>
    </citation>
    <scope>NUCLEOTIDE SEQUENCE [LARGE SCALE GENOMIC DNA]</scope>
    <source>
        <strain evidence="7 8">DSM 45015</strain>
    </source>
</reference>
<dbReference type="RefSeq" id="WP_211351759.1">
    <property type="nucleotide sequence ID" value="NZ_VFQC01000001.1"/>
</dbReference>
<dbReference type="PANTHER" id="PTHR43712">
    <property type="entry name" value="PUTATIVE (AFU_ORTHOLOGUE AFUA_4G14580)-RELATED"/>
    <property type="match status" value="1"/>
</dbReference>
<feature type="domain" description="O-methyltransferase C-terminal" evidence="5">
    <location>
        <begin position="110"/>
        <end position="315"/>
    </location>
</feature>
<evidence type="ECO:0000259" key="5">
    <source>
        <dbReference type="Pfam" id="PF00891"/>
    </source>
</evidence>
<sequence length="335" mass="36640">MHSEEAGRTELLRLLIGPWLGKALAAAVRIGLPDRLGEEPVEHADLAAELSVRPDPLWRLLRLLAALGVVRTRWDGTTITGMGKLLRADHPSSLRDLVLFYDDPLVTEAWAVLEESVRTGDTAFRIAHGDSVYEHLARCPQRQDTFDAAMAASNVATDGIADAYDFSSVRCLVDVGGGDGTLLAAVLSAHPHLHGVLYERPDTARVAEEKLADHVAAQRCTVTSGDFLEEVPAGGDVYLLCRVLHNWGDTSCRQLLSRCREAMGERSRLLIVERVIPESGDSSLALAFDMHMMVMTGGRERTEGEYETVLRAAGLRAVEMRQLPLAMRMVVATPL</sequence>
<dbReference type="AlphaFoldDB" id="A0A543NI84"/>
<dbReference type="InterPro" id="IPR036390">
    <property type="entry name" value="WH_DNA-bd_sf"/>
</dbReference>
<evidence type="ECO:0000256" key="2">
    <source>
        <dbReference type="ARBA" id="ARBA00022679"/>
    </source>
</evidence>
<gene>
    <name evidence="7" type="ORF">FHX37_1459</name>
</gene>
<keyword evidence="2 7" id="KW-0808">Transferase</keyword>
<dbReference type="PROSITE" id="PS51683">
    <property type="entry name" value="SAM_OMT_II"/>
    <property type="match status" value="1"/>
</dbReference>
<accession>A0A543NI84</accession>
<dbReference type="Pfam" id="PF00891">
    <property type="entry name" value="Methyltransf_2"/>
    <property type="match status" value="1"/>
</dbReference>
<dbReference type="InterPro" id="IPR016461">
    <property type="entry name" value="COMT-like"/>
</dbReference>
<feature type="domain" description="O-methyltransferase dimerisation" evidence="6">
    <location>
        <begin position="14"/>
        <end position="74"/>
    </location>
</feature>